<protein>
    <submittedName>
        <fullName evidence="1">Uncharacterized protein</fullName>
    </submittedName>
</protein>
<comment type="caution">
    <text evidence="1">The sequence shown here is derived from an EMBL/GenBank/DDBJ whole genome shotgun (WGS) entry which is preliminary data.</text>
</comment>
<dbReference type="Proteomes" id="UP001516400">
    <property type="component" value="Unassembled WGS sequence"/>
</dbReference>
<evidence type="ECO:0000313" key="1">
    <source>
        <dbReference type="EMBL" id="KAL3269183.1"/>
    </source>
</evidence>
<sequence>MEEPNKENLDEKNKGAEVKYDPIIPQIMECFIMDTLRSPIFQEMVNCQQRATPPYYLQFKQDEPKSKSQARKEKIQKIRKYFTKPPMRDLSDVFKFMIKDTIQQIYF</sequence>
<keyword evidence="2" id="KW-1185">Reference proteome</keyword>
<accession>A0ABD2MS73</accession>
<proteinExistence type="predicted"/>
<dbReference type="AlphaFoldDB" id="A0ABD2MS73"/>
<name>A0ABD2MS73_9CUCU</name>
<organism evidence="1 2">
    <name type="scientific">Cryptolaemus montrouzieri</name>
    <dbReference type="NCBI Taxonomy" id="559131"/>
    <lineage>
        <taxon>Eukaryota</taxon>
        <taxon>Metazoa</taxon>
        <taxon>Ecdysozoa</taxon>
        <taxon>Arthropoda</taxon>
        <taxon>Hexapoda</taxon>
        <taxon>Insecta</taxon>
        <taxon>Pterygota</taxon>
        <taxon>Neoptera</taxon>
        <taxon>Endopterygota</taxon>
        <taxon>Coleoptera</taxon>
        <taxon>Polyphaga</taxon>
        <taxon>Cucujiformia</taxon>
        <taxon>Coccinelloidea</taxon>
        <taxon>Coccinellidae</taxon>
        <taxon>Scymninae</taxon>
        <taxon>Scymnini</taxon>
        <taxon>Cryptolaemus</taxon>
    </lineage>
</organism>
<evidence type="ECO:0000313" key="2">
    <source>
        <dbReference type="Proteomes" id="UP001516400"/>
    </source>
</evidence>
<gene>
    <name evidence="1" type="ORF">HHI36_008266</name>
</gene>
<reference evidence="1 2" key="1">
    <citation type="journal article" date="2021" name="BMC Biol.">
        <title>Horizontally acquired antibacterial genes associated with adaptive radiation of ladybird beetles.</title>
        <authorList>
            <person name="Li H.S."/>
            <person name="Tang X.F."/>
            <person name="Huang Y.H."/>
            <person name="Xu Z.Y."/>
            <person name="Chen M.L."/>
            <person name="Du X.Y."/>
            <person name="Qiu B.Y."/>
            <person name="Chen P.T."/>
            <person name="Zhang W."/>
            <person name="Slipinski A."/>
            <person name="Escalona H.E."/>
            <person name="Waterhouse R.M."/>
            <person name="Zwick A."/>
            <person name="Pang H."/>
        </authorList>
    </citation>
    <scope>NUCLEOTIDE SEQUENCE [LARGE SCALE GENOMIC DNA]</scope>
    <source>
        <strain evidence="1">SYSU2018</strain>
    </source>
</reference>
<dbReference type="EMBL" id="JABFTP020000021">
    <property type="protein sequence ID" value="KAL3269183.1"/>
    <property type="molecule type" value="Genomic_DNA"/>
</dbReference>